<proteinExistence type="predicted"/>
<feature type="transmembrane region" description="Helical" evidence="1">
    <location>
        <begin position="152"/>
        <end position="172"/>
    </location>
</feature>
<feature type="transmembrane region" description="Helical" evidence="1">
    <location>
        <begin position="87"/>
        <end position="108"/>
    </location>
</feature>
<evidence type="ECO:0000256" key="1">
    <source>
        <dbReference type="SAM" id="Phobius"/>
    </source>
</evidence>
<evidence type="ECO:0000313" key="3">
    <source>
        <dbReference type="Proteomes" id="UP000178248"/>
    </source>
</evidence>
<keyword evidence="1" id="KW-1133">Transmembrane helix</keyword>
<dbReference type="EMBL" id="MHKM01000045">
    <property type="protein sequence ID" value="OGY90528.1"/>
    <property type="molecule type" value="Genomic_DNA"/>
</dbReference>
<feature type="transmembrane region" description="Helical" evidence="1">
    <location>
        <begin position="220"/>
        <end position="243"/>
    </location>
</feature>
<sequence length="337" mass="38323">MKNFYRVILREAWKTCRSHLFLWPLAFCASFMGVAGSFQIFFDITDSNAPDTLTQWYGKTDFVTSVVLTWSQSLDRIPWGSLKVIDILPLAAFFLLLLLVILLAIIIVSSQGGLMYALSQLHDRKKTGYLTSFRQGLDHFWGIFGINLVYRLLYLFVIGLVITPIILTVFFTPGPFRLLLLALMYLVILPVFIVLDLVARYSMFYLVLYNQRLKEALWNGWLLFVSSWVISVETAVILFGIIIMGFFVVSFVVLPVLTLLFAMFAAMVAFSPSALNLFAVTAVTAFVALVALVVVLFTTFQMSVWIGVFKRITTGEHQSKIHRLLRHLPSLHRHLMA</sequence>
<feature type="transmembrane region" description="Helical" evidence="1">
    <location>
        <begin position="249"/>
        <end position="270"/>
    </location>
</feature>
<organism evidence="2 3">
    <name type="scientific">Candidatus Komeilibacteria bacterium RIFCSPLOWO2_01_FULL_52_15</name>
    <dbReference type="NCBI Taxonomy" id="1798551"/>
    <lineage>
        <taxon>Bacteria</taxon>
        <taxon>Candidatus Komeiliibacteriota</taxon>
    </lineage>
</organism>
<reference evidence="2 3" key="1">
    <citation type="journal article" date="2016" name="Nat. Commun.">
        <title>Thousands of microbial genomes shed light on interconnected biogeochemical processes in an aquifer system.</title>
        <authorList>
            <person name="Anantharaman K."/>
            <person name="Brown C.T."/>
            <person name="Hug L.A."/>
            <person name="Sharon I."/>
            <person name="Castelle C.J."/>
            <person name="Probst A.J."/>
            <person name="Thomas B.C."/>
            <person name="Singh A."/>
            <person name="Wilkins M.J."/>
            <person name="Karaoz U."/>
            <person name="Brodie E.L."/>
            <person name="Williams K.H."/>
            <person name="Hubbard S.S."/>
            <person name="Banfield J.F."/>
        </authorList>
    </citation>
    <scope>NUCLEOTIDE SEQUENCE [LARGE SCALE GENOMIC DNA]</scope>
</reference>
<keyword evidence="1" id="KW-0472">Membrane</keyword>
<comment type="caution">
    <text evidence="2">The sequence shown here is derived from an EMBL/GenBank/DDBJ whole genome shotgun (WGS) entry which is preliminary data.</text>
</comment>
<protein>
    <recommendedName>
        <fullName evidence="4">Glycerophosphoryl diester phosphodiesterase membrane domain-containing protein</fullName>
    </recommendedName>
</protein>
<feature type="transmembrane region" description="Helical" evidence="1">
    <location>
        <begin position="178"/>
        <end position="199"/>
    </location>
</feature>
<name>A0A1G2BN48_9BACT</name>
<keyword evidence="1" id="KW-0812">Transmembrane</keyword>
<gene>
    <name evidence="2" type="ORF">A3B30_03680</name>
</gene>
<evidence type="ECO:0008006" key="4">
    <source>
        <dbReference type="Google" id="ProtNLM"/>
    </source>
</evidence>
<dbReference type="Proteomes" id="UP000178248">
    <property type="component" value="Unassembled WGS sequence"/>
</dbReference>
<feature type="transmembrane region" description="Helical" evidence="1">
    <location>
        <begin position="277"/>
        <end position="300"/>
    </location>
</feature>
<dbReference type="STRING" id="1798551.A3B30_03680"/>
<dbReference type="AlphaFoldDB" id="A0A1G2BN48"/>
<accession>A0A1G2BN48</accession>
<evidence type="ECO:0000313" key="2">
    <source>
        <dbReference type="EMBL" id="OGY90528.1"/>
    </source>
</evidence>
<feature type="transmembrane region" description="Helical" evidence="1">
    <location>
        <begin position="20"/>
        <end position="42"/>
    </location>
</feature>